<dbReference type="InterPro" id="IPR006128">
    <property type="entry name" value="Lipoprotein_PsaA-like"/>
</dbReference>
<dbReference type="GO" id="GO:0046872">
    <property type="term" value="F:metal ion binding"/>
    <property type="evidence" value="ECO:0007669"/>
    <property type="project" value="InterPro"/>
</dbReference>
<keyword evidence="5" id="KW-0862">Zinc</keyword>
<reference evidence="7 8" key="1">
    <citation type="journal article" date="2012" name="Science">
        <title>Ecological populations of bacteria act as socially cohesive units of antibiotic production and resistance.</title>
        <authorList>
            <person name="Cordero O.X."/>
            <person name="Wildschutte H."/>
            <person name="Kirkup B."/>
            <person name="Proehl S."/>
            <person name="Ngo L."/>
            <person name="Hussain F."/>
            <person name="Le Roux F."/>
            <person name="Mincer T."/>
            <person name="Polz M.F."/>
        </authorList>
    </citation>
    <scope>NUCLEOTIDE SEQUENCE [LARGE SCALE GENOMIC DNA]</scope>
    <source>
        <strain evidence="7 8">1S-45</strain>
    </source>
</reference>
<dbReference type="Proteomes" id="UP000094070">
    <property type="component" value="Unassembled WGS sequence"/>
</dbReference>
<evidence type="ECO:0000256" key="5">
    <source>
        <dbReference type="ARBA" id="ARBA00022906"/>
    </source>
</evidence>
<dbReference type="GO" id="GO:0007155">
    <property type="term" value="P:cell adhesion"/>
    <property type="evidence" value="ECO:0007669"/>
    <property type="project" value="InterPro"/>
</dbReference>
<dbReference type="FunFam" id="3.40.50.1980:FF:000006">
    <property type="entry name" value="Zinc ABC transporter substrate-binding protein ZnuA"/>
    <property type="match status" value="1"/>
</dbReference>
<dbReference type="SUPFAM" id="SSF53807">
    <property type="entry name" value="Helical backbone' metal receptor"/>
    <property type="match status" value="1"/>
</dbReference>
<comment type="caution">
    <text evidence="7">The sequence shown here is derived from an EMBL/GenBank/DDBJ whole genome shotgun (WGS) entry which is preliminary data.</text>
</comment>
<keyword evidence="3 6" id="KW-0813">Transport</keyword>
<keyword evidence="5" id="KW-0406">Ion transport</keyword>
<dbReference type="GO" id="GO:0006829">
    <property type="term" value="P:zinc ion transport"/>
    <property type="evidence" value="ECO:0007669"/>
    <property type="project" value="UniProtKB-KW"/>
</dbReference>
<dbReference type="Pfam" id="PF01297">
    <property type="entry name" value="ZnuA"/>
    <property type="match status" value="1"/>
</dbReference>
<keyword evidence="5" id="KW-0864">Zinc transport</keyword>
<dbReference type="AlphaFoldDB" id="A0A1E5E0T9"/>
<protein>
    <recommendedName>
        <fullName evidence="2">High-affinity zinc uptake system protein ZnuA</fullName>
    </recommendedName>
</protein>
<name>A0A1E5E0T9_9VIBR</name>
<dbReference type="STRING" id="1188252.A1QC_02490"/>
<dbReference type="NCBIfam" id="NF007091">
    <property type="entry name" value="PRK09545.1"/>
    <property type="match status" value="1"/>
</dbReference>
<dbReference type="eggNOG" id="COG4531">
    <property type="taxonomic scope" value="Bacteria"/>
</dbReference>
<dbReference type="EMBL" id="AJYK02000082">
    <property type="protein sequence ID" value="OEF24073.1"/>
    <property type="molecule type" value="Genomic_DNA"/>
</dbReference>
<evidence type="ECO:0000313" key="7">
    <source>
        <dbReference type="EMBL" id="OEF24073.1"/>
    </source>
</evidence>
<dbReference type="InterPro" id="IPR006127">
    <property type="entry name" value="ZnuA-like"/>
</dbReference>
<dbReference type="PRINTS" id="PR00690">
    <property type="entry name" value="ADHESNFAMILY"/>
</dbReference>
<keyword evidence="8" id="KW-1185">Reference proteome</keyword>
<dbReference type="InterPro" id="IPR050492">
    <property type="entry name" value="Bact_metal-bind_prot9"/>
</dbReference>
<accession>A0A1E5E0T9</accession>
<evidence type="ECO:0000256" key="1">
    <source>
        <dbReference type="ARBA" id="ARBA00011028"/>
    </source>
</evidence>
<keyword evidence="4" id="KW-0732">Signal</keyword>
<evidence type="ECO:0000256" key="2">
    <source>
        <dbReference type="ARBA" id="ARBA00015915"/>
    </source>
</evidence>
<dbReference type="PANTHER" id="PTHR42953:SF3">
    <property type="entry name" value="HIGH-AFFINITY ZINC UPTAKE SYSTEM PROTEIN ZNUA"/>
    <property type="match status" value="1"/>
</dbReference>
<gene>
    <name evidence="7" type="ORF">A1QC_02490</name>
</gene>
<comment type="similarity">
    <text evidence="1 6">Belongs to the bacterial solute-binding protein 9 family.</text>
</comment>
<dbReference type="PANTHER" id="PTHR42953">
    <property type="entry name" value="HIGH-AFFINITY ZINC UPTAKE SYSTEM PROTEIN ZNUA-RELATED"/>
    <property type="match status" value="1"/>
</dbReference>
<dbReference type="Gene3D" id="3.40.50.1980">
    <property type="entry name" value="Nitrogenase molybdenum iron protein domain"/>
    <property type="match status" value="2"/>
</dbReference>
<organism evidence="7 8">
    <name type="scientific">Vibrio rumoiensis 1S-45</name>
    <dbReference type="NCBI Taxonomy" id="1188252"/>
    <lineage>
        <taxon>Bacteria</taxon>
        <taxon>Pseudomonadati</taxon>
        <taxon>Pseudomonadota</taxon>
        <taxon>Gammaproteobacteria</taxon>
        <taxon>Vibrionales</taxon>
        <taxon>Vibrionaceae</taxon>
        <taxon>Vibrio</taxon>
    </lineage>
</organism>
<proteinExistence type="inferred from homology"/>
<sequence length="295" mass="33263">MATLIGMLVTPAAWAETEQPITVMTSIKPLQLITSELTHGVTETQVLLSTNTSPHDYALKPSDVKKLKTVDLFVWVGPGLESFLEGVMQNSQNALQLDQQASIDKIEYDEHEGHDHDDGHDHHGNYNPHLWLGPIQAAQMAKVISDKLIKIDPEHSKEYQANFQSFILNLDTTVDSIKHQLEPVKQHGYYVFHDAYDYYEEYFGLNNLGHFTVSPERRPGAKTLIDIRTALQSDKVYCVFSEPQFTPAVINSVMRGTDVKHGVLDPLATKYRAEPGAYFKFIQDLATSYSDCLTR</sequence>
<evidence type="ECO:0000256" key="6">
    <source>
        <dbReference type="RuleBase" id="RU003512"/>
    </source>
</evidence>
<evidence type="ECO:0000256" key="3">
    <source>
        <dbReference type="ARBA" id="ARBA00022448"/>
    </source>
</evidence>
<evidence type="ECO:0000256" key="4">
    <source>
        <dbReference type="ARBA" id="ARBA00022729"/>
    </source>
</evidence>
<evidence type="ECO:0000313" key="8">
    <source>
        <dbReference type="Proteomes" id="UP000094070"/>
    </source>
</evidence>